<dbReference type="GO" id="GO:0032543">
    <property type="term" value="P:mitochondrial translation"/>
    <property type="evidence" value="ECO:0007669"/>
    <property type="project" value="TreeGrafter"/>
</dbReference>
<protein>
    <recommendedName>
        <fullName evidence="3">leucine--tRNA ligase</fullName>
        <ecNumber evidence="3">6.1.1.4</ecNumber>
    </recommendedName>
    <alternativeName>
        <fullName evidence="9">Leucyl-tRNA synthetase</fullName>
    </alternativeName>
</protein>
<dbReference type="EC" id="6.1.1.4" evidence="3"/>
<evidence type="ECO:0000256" key="1">
    <source>
        <dbReference type="ARBA" id="ARBA00004305"/>
    </source>
</evidence>
<evidence type="ECO:0000313" key="16">
    <source>
        <dbReference type="EMBL" id="JAI63558.1"/>
    </source>
</evidence>
<evidence type="ECO:0000256" key="2">
    <source>
        <dbReference type="ARBA" id="ARBA00005594"/>
    </source>
</evidence>
<dbReference type="GO" id="GO:0006429">
    <property type="term" value="P:leucyl-tRNA aminoacylation"/>
    <property type="evidence" value="ECO:0007669"/>
    <property type="project" value="InterPro"/>
</dbReference>
<evidence type="ECO:0000259" key="13">
    <source>
        <dbReference type="Pfam" id="PF00133"/>
    </source>
</evidence>
<reference evidence="16" key="1">
    <citation type="submission" date="2015-09" db="EMBL/GenBank/DDBJ databases">
        <title>Scylla olivacea transcriptome.</title>
        <authorList>
            <person name="Ikhwanuddin M."/>
        </authorList>
    </citation>
    <scope>NUCLEOTIDE SEQUENCE</scope>
</reference>
<dbReference type="SUPFAM" id="SSF47323">
    <property type="entry name" value="Anticodon-binding domain of a subclass of class I aminoacyl-tRNA synthetases"/>
    <property type="match status" value="1"/>
</dbReference>
<feature type="domain" description="Methionyl/Valyl/Leucyl/Isoleucyl-tRNA synthetase anticodon-binding" evidence="14">
    <location>
        <begin position="718"/>
        <end position="820"/>
    </location>
</feature>
<comment type="subcellular location">
    <subcellularLocation>
        <location evidence="1">Mitochondrion matrix</location>
    </subcellularLocation>
</comment>
<keyword evidence="7 11" id="KW-0648">Protein biosynthesis</keyword>
<dbReference type="Pfam" id="PF00133">
    <property type="entry name" value="tRNA-synt_1"/>
    <property type="match status" value="2"/>
</dbReference>
<name>A0A0P4WBC8_SCYOL</name>
<organism evidence="16">
    <name type="scientific">Scylla olivacea</name>
    <name type="common">Orange mud crab</name>
    <name type="synonym">Cancer olivacea</name>
    <dbReference type="NCBI Taxonomy" id="85551"/>
    <lineage>
        <taxon>Eukaryota</taxon>
        <taxon>Metazoa</taxon>
        <taxon>Ecdysozoa</taxon>
        <taxon>Arthropoda</taxon>
        <taxon>Crustacea</taxon>
        <taxon>Multicrustacea</taxon>
        <taxon>Malacostraca</taxon>
        <taxon>Eumalacostraca</taxon>
        <taxon>Eucarida</taxon>
        <taxon>Decapoda</taxon>
        <taxon>Pleocyemata</taxon>
        <taxon>Brachyura</taxon>
        <taxon>Eubrachyura</taxon>
        <taxon>Portunoidea</taxon>
        <taxon>Portunidae</taxon>
        <taxon>Portuninae</taxon>
        <taxon>Scylla</taxon>
    </lineage>
</organism>
<dbReference type="PANTHER" id="PTHR43740:SF2">
    <property type="entry name" value="LEUCINE--TRNA LIGASE, MITOCHONDRIAL"/>
    <property type="match status" value="1"/>
</dbReference>
<dbReference type="Pfam" id="PF09334">
    <property type="entry name" value="tRNA-synt_1g"/>
    <property type="match status" value="1"/>
</dbReference>
<dbReference type="InterPro" id="IPR015413">
    <property type="entry name" value="Methionyl/Leucyl_tRNA_Synth"/>
</dbReference>
<dbReference type="CDD" id="cd00812">
    <property type="entry name" value="LeuRS_core"/>
    <property type="match status" value="1"/>
</dbReference>
<keyword evidence="5 11" id="KW-0547">Nucleotide-binding</keyword>
<evidence type="ECO:0000256" key="3">
    <source>
        <dbReference type="ARBA" id="ARBA00013164"/>
    </source>
</evidence>
<evidence type="ECO:0000256" key="4">
    <source>
        <dbReference type="ARBA" id="ARBA00022598"/>
    </source>
</evidence>
<feature type="region of interest" description="Disordered" evidence="12">
    <location>
        <begin position="900"/>
        <end position="925"/>
    </location>
</feature>
<keyword evidence="8 11" id="KW-0030">Aminoacyl-tRNA synthetase</keyword>
<dbReference type="SUPFAM" id="SSF50677">
    <property type="entry name" value="ValRS/IleRS/LeuRS editing domain"/>
    <property type="match status" value="1"/>
</dbReference>
<feature type="domain" description="Methionyl/Leucyl tRNA synthetase" evidence="15">
    <location>
        <begin position="78"/>
        <end position="215"/>
    </location>
</feature>
<comment type="catalytic activity">
    <reaction evidence="10">
        <text>tRNA(Leu) + L-leucine + ATP = L-leucyl-tRNA(Leu) + AMP + diphosphate</text>
        <dbReference type="Rhea" id="RHEA:11688"/>
        <dbReference type="Rhea" id="RHEA-COMP:9613"/>
        <dbReference type="Rhea" id="RHEA-COMP:9622"/>
        <dbReference type="ChEBI" id="CHEBI:30616"/>
        <dbReference type="ChEBI" id="CHEBI:33019"/>
        <dbReference type="ChEBI" id="CHEBI:57427"/>
        <dbReference type="ChEBI" id="CHEBI:78442"/>
        <dbReference type="ChEBI" id="CHEBI:78494"/>
        <dbReference type="ChEBI" id="CHEBI:456215"/>
        <dbReference type="EC" id="6.1.1.4"/>
    </reaction>
</comment>
<dbReference type="GO" id="GO:0004823">
    <property type="term" value="F:leucine-tRNA ligase activity"/>
    <property type="evidence" value="ECO:0007669"/>
    <property type="project" value="UniProtKB-EC"/>
</dbReference>
<dbReference type="GO" id="GO:0005524">
    <property type="term" value="F:ATP binding"/>
    <property type="evidence" value="ECO:0007669"/>
    <property type="project" value="UniProtKB-KW"/>
</dbReference>
<dbReference type="InterPro" id="IPR014729">
    <property type="entry name" value="Rossmann-like_a/b/a_fold"/>
</dbReference>
<evidence type="ECO:0000256" key="8">
    <source>
        <dbReference type="ARBA" id="ARBA00023146"/>
    </source>
</evidence>
<evidence type="ECO:0000256" key="5">
    <source>
        <dbReference type="ARBA" id="ARBA00022741"/>
    </source>
</evidence>
<dbReference type="Gene3D" id="3.40.50.620">
    <property type="entry name" value="HUPs"/>
    <property type="match status" value="2"/>
</dbReference>
<dbReference type="InterPro" id="IPR002302">
    <property type="entry name" value="Leu-tRNA-ligase"/>
</dbReference>
<evidence type="ECO:0000256" key="11">
    <source>
        <dbReference type="RuleBase" id="RU363035"/>
    </source>
</evidence>
<dbReference type="InterPro" id="IPR002300">
    <property type="entry name" value="aa-tRNA-synth_Ia"/>
</dbReference>
<dbReference type="AlphaFoldDB" id="A0A0P4WBC8"/>
<dbReference type="PROSITE" id="PS00178">
    <property type="entry name" value="AA_TRNA_LIGASE_I"/>
    <property type="match status" value="1"/>
</dbReference>
<accession>A0A0P4WBC8</accession>
<evidence type="ECO:0000256" key="9">
    <source>
        <dbReference type="ARBA" id="ARBA00030520"/>
    </source>
</evidence>
<dbReference type="FunFam" id="1.10.730.10:FF:000002">
    <property type="entry name" value="Leucine--tRNA ligase"/>
    <property type="match status" value="1"/>
</dbReference>
<dbReference type="EMBL" id="GDRN01072384">
    <property type="protein sequence ID" value="JAI63559.1"/>
    <property type="molecule type" value="Transcribed_RNA"/>
</dbReference>
<dbReference type="InterPro" id="IPR009080">
    <property type="entry name" value="tRNAsynth_Ia_anticodon-bd"/>
</dbReference>
<feature type="domain" description="Aminoacyl-tRNA synthetase class Ia" evidence="13">
    <location>
        <begin position="631"/>
        <end position="664"/>
    </location>
</feature>
<evidence type="ECO:0000256" key="12">
    <source>
        <dbReference type="SAM" id="MobiDB-lite"/>
    </source>
</evidence>
<evidence type="ECO:0000256" key="6">
    <source>
        <dbReference type="ARBA" id="ARBA00022840"/>
    </source>
</evidence>
<dbReference type="GO" id="GO:0002161">
    <property type="term" value="F:aminoacyl-tRNA deacylase activity"/>
    <property type="evidence" value="ECO:0007669"/>
    <property type="project" value="InterPro"/>
</dbReference>
<keyword evidence="6 11" id="KW-0067">ATP-binding</keyword>
<dbReference type="PRINTS" id="PR00985">
    <property type="entry name" value="TRNASYNTHLEU"/>
</dbReference>
<dbReference type="SUPFAM" id="SSF52374">
    <property type="entry name" value="Nucleotidylyl transferase"/>
    <property type="match status" value="1"/>
</dbReference>
<keyword evidence="4 11" id="KW-0436">Ligase</keyword>
<dbReference type="InterPro" id="IPR009008">
    <property type="entry name" value="Val/Leu/Ile-tRNA-synth_edit"/>
</dbReference>
<dbReference type="EMBL" id="GDRN01072385">
    <property type="protein sequence ID" value="JAI63558.1"/>
    <property type="molecule type" value="Transcribed_RNA"/>
</dbReference>
<dbReference type="FunFam" id="3.40.50.620:FF:000003">
    <property type="entry name" value="Leucine--tRNA ligase"/>
    <property type="match status" value="1"/>
</dbReference>
<dbReference type="PANTHER" id="PTHR43740">
    <property type="entry name" value="LEUCYL-TRNA SYNTHETASE"/>
    <property type="match status" value="1"/>
</dbReference>
<dbReference type="Pfam" id="PF08264">
    <property type="entry name" value="Anticodon_1"/>
    <property type="match status" value="1"/>
</dbReference>
<feature type="domain" description="Aminoacyl-tRNA synthetase class Ia" evidence="13">
    <location>
        <begin position="436"/>
        <end position="592"/>
    </location>
</feature>
<evidence type="ECO:0000256" key="7">
    <source>
        <dbReference type="ARBA" id="ARBA00022917"/>
    </source>
</evidence>
<dbReference type="FunFam" id="3.40.50.620:FF:000100">
    <property type="entry name" value="probable leucine--tRNA ligase, mitochondrial"/>
    <property type="match status" value="1"/>
</dbReference>
<sequence>MGRLWFAQKLLSHRGKQFIFSYCPRLIYSQTGVWPITDDELSHSTKKEIDAFWKEKYKRFGQEPIEDKDDGGSKGKKYVLSMFPYPSGKLHLGHVRVYATSDAMARFYRHRGYKVVHPIGWDAFGLPAENAAIDSNKMPDLWTHTNINQMKEQLQELGCNFDWHREFATCNHNYFRWTQSLFLRLFQAGLAYQKEAMVNWDPVDQTVLANEQVDEDGCSWRSGAKVEQRYLKQWYIKITRFSKSLLNGLSDTALENWRDIIKIQRHWIGECGGYRVEMDVAEEGHSSAGTNQRLLPASRLNLWMTQPELLHGISFLGVHHGHALDTEAHRGHCCGGHQLLKVHAICPLSQREIPIIMSDSLPYTEDTEAYVGIPCASEEDRDISNNFGFTVPHVLENGRLMNSGELSGLSLAEARGQVTQKLMEKGAGGFPTSAKLKDWLISRQRYWGTPIPIVHCPSCGPVPVPEHQLPVELPKISHFPKRGISPLKEAHAWLKCSCPRCGQEGQRETDTMDTFVDSSWYFLRFLDVNNEEQPFSFKLQETFMPVDLYVGGKEHAVLHMLYARFMQHFLASEGLVSHWEPFKRLVMMGMVMGLAYKVKDSGRYLTKDQVDFSVKPPVELGTGAPLVITTEKMSKSKNNGIDPQKVLEIYGTDTTRLLMLANFAPASARNWSEETFPGIFSWQNRLWMTVTEFIDIRQNKDPNLTSISDKERKEHEQYLWNARNHALSNVTYIMEHTHQLNAAISFMQALTSSLRKVPKILMVSEVFEHALAAQIIMLSPITPHFASELWAGFCSVVTCSSLQKEVSLMNQPWPEVDKDYPLPLRYFIQGEKPQQVKVPRRMLDHLSADQALQLISKEENFQQFLQGRTIVDTQLKILPGLRATVFFTYSVHDVARAKEELKKRKEEKKKQKQENRMKRKQRAVD</sequence>
<evidence type="ECO:0000259" key="15">
    <source>
        <dbReference type="Pfam" id="PF09334"/>
    </source>
</evidence>
<dbReference type="InterPro" id="IPR001412">
    <property type="entry name" value="aa-tRNA-synth_I_CS"/>
</dbReference>
<dbReference type="Gene3D" id="1.10.730.10">
    <property type="entry name" value="Isoleucyl-tRNA Synthetase, Domain 1"/>
    <property type="match status" value="1"/>
</dbReference>
<comment type="similarity">
    <text evidence="2 11">Belongs to the class-I aminoacyl-tRNA synthetase family.</text>
</comment>
<dbReference type="GO" id="GO:0005759">
    <property type="term" value="C:mitochondrial matrix"/>
    <property type="evidence" value="ECO:0007669"/>
    <property type="project" value="UniProtKB-SubCell"/>
</dbReference>
<evidence type="ECO:0000259" key="14">
    <source>
        <dbReference type="Pfam" id="PF08264"/>
    </source>
</evidence>
<evidence type="ECO:0000256" key="10">
    <source>
        <dbReference type="ARBA" id="ARBA00047469"/>
    </source>
</evidence>
<dbReference type="InterPro" id="IPR013155">
    <property type="entry name" value="M/V/L/I-tRNA-synth_anticd-bd"/>
</dbReference>
<proteinExistence type="inferred from homology"/>